<keyword evidence="3" id="KW-0472">Membrane</keyword>
<dbReference type="Proteomes" id="UP000294641">
    <property type="component" value="Unassembled WGS sequence"/>
</dbReference>
<keyword evidence="3" id="KW-1133">Transmembrane helix</keyword>
<evidence type="ECO:0000256" key="1">
    <source>
        <dbReference type="ARBA" id="ARBA00004241"/>
    </source>
</evidence>
<evidence type="ECO:0000256" key="3">
    <source>
        <dbReference type="SAM" id="Phobius"/>
    </source>
</evidence>
<gene>
    <name evidence="5" type="ORF">DFR61_13815</name>
    <name evidence="4" type="ORF">NCTC10597_01708</name>
</gene>
<evidence type="ECO:0000313" key="7">
    <source>
        <dbReference type="Proteomes" id="UP000294641"/>
    </source>
</evidence>
<organism evidence="4 6">
    <name type="scientific">Kurthia zopfii</name>
    <dbReference type="NCBI Taxonomy" id="1650"/>
    <lineage>
        <taxon>Bacteria</taxon>
        <taxon>Bacillati</taxon>
        <taxon>Bacillota</taxon>
        <taxon>Bacilli</taxon>
        <taxon>Bacillales</taxon>
        <taxon>Caryophanaceae</taxon>
        <taxon>Kurthia</taxon>
    </lineage>
</organism>
<proteinExistence type="predicted"/>
<keyword evidence="7" id="KW-1185">Reference proteome</keyword>
<evidence type="ECO:0000256" key="2">
    <source>
        <dbReference type="ARBA" id="ARBA00023287"/>
    </source>
</evidence>
<dbReference type="RefSeq" id="WP_109350550.1">
    <property type="nucleotide sequence ID" value="NZ_BJUE01000039.1"/>
</dbReference>
<evidence type="ECO:0000313" key="4">
    <source>
        <dbReference type="EMBL" id="STX09999.1"/>
    </source>
</evidence>
<feature type="transmembrane region" description="Helical" evidence="3">
    <location>
        <begin position="12"/>
        <end position="33"/>
    </location>
</feature>
<reference evidence="4 6" key="1">
    <citation type="submission" date="2018-06" db="EMBL/GenBank/DDBJ databases">
        <authorList>
            <consortium name="Pathogen Informatics"/>
            <person name="Doyle S."/>
        </authorList>
    </citation>
    <scope>NUCLEOTIDE SEQUENCE [LARGE SCALE GENOMIC DNA]</scope>
    <source>
        <strain evidence="4 6">NCTC10597</strain>
    </source>
</reference>
<evidence type="ECO:0000313" key="5">
    <source>
        <dbReference type="EMBL" id="TDR34515.1"/>
    </source>
</evidence>
<accession>A0A2U3AA66</accession>
<dbReference type="GO" id="GO:0030420">
    <property type="term" value="P:establishment of competence for transformation"/>
    <property type="evidence" value="ECO:0007669"/>
    <property type="project" value="UniProtKB-KW"/>
</dbReference>
<protein>
    <recommendedName>
        <fullName evidence="8">Tfp pilus assembly protein FimT</fullName>
    </recommendedName>
</protein>
<dbReference type="EMBL" id="UGNP01000001">
    <property type="protein sequence ID" value="STX09999.1"/>
    <property type="molecule type" value="Genomic_DNA"/>
</dbReference>
<evidence type="ECO:0000313" key="6">
    <source>
        <dbReference type="Proteomes" id="UP000254330"/>
    </source>
</evidence>
<sequence>MKNKGFTLVESLLGLTMFLIIFSTLIPVVQTMYRNIEIKKVKLHAMISNLDAVIEHNNNPQLVNGTFYIDGRKYEWIINEEQVCTNYEIEGTGKTKCVNIKR</sequence>
<dbReference type="InterPro" id="IPR012902">
    <property type="entry name" value="N_methyl_site"/>
</dbReference>
<dbReference type="GO" id="GO:0009986">
    <property type="term" value="C:cell surface"/>
    <property type="evidence" value="ECO:0007669"/>
    <property type="project" value="UniProtKB-SubCell"/>
</dbReference>
<dbReference type="AlphaFoldDB" id="A0A2U3AA66"/>
<dbReference type="EMBL" id="SNZG01000038">
    <property type="protein sequence ID" value="TDR34515.1"/>
    <property type="molecule type" value="Genomic_DNA"/>
</dbReference>
<reference evidence="5 7" key="2">
    <citation type="submission" date="2019-03" db="EMBL/GenBank/DDBJ databases">
        <title>Genomic Encyclopedia of Type Strains, Phase IV (KMG-IV): sequencing the most valuable type-strain genomes for metagenomic binning, comparative biology and taxonomic classification.</title>
        <authorList>
            <person name="Goeker M."/>
        </authorList>
    </citation>
    <scope>NUCLEOTIDE SEQUENCE [LARGE SCALE GENOMIC DNA]</scope>
    <source>
        <strain evidence="5 7">DSM 20580</strain>
    </source>
</reference>
<comment type="subcellular location">
    <subcellularLocation>
        <location evidence="1">Cell surface</location>
    </subcellularLocation>
</comment>
<comment type="caution">
    <text evidence="4">The sequence shown here is derived from an EMBL/GenBank/DDBJ whole genome shotgun (WGS) entry which is preliminary data.</text>
</comment>
<dbReference type="PROSITE" id="PS00409">
    <property type="entry name" value="PROKAR_NTER_METHYL"/>
    <property type="match status" value="1"/>
</dbReference>
<evidence type="ECO:0008006" key="8">
    <source>
        <dbReference type="Google" id="ProtNLM"/>
    </source>
</evidence>
<keyword evidence="2" id="KW-0178">Competence</keyword>
<dbReference type="OrthoDB" id="2456326at2"/>
<dbReference type="Proteomes" id="UP000254330">
    <property type="component" value="Unassembled WGS sequence"/>
</dbReference>
<name>A0A2U3AA66_9BACL</name>
<keyword evidence="3" id="KW-0812">Transmembrane</keyword>